<gene>
    <name evidence="1" type="ordered locus">RB3765</name>
</gene>
<dbReference type="STRING" id="243090.RB3765"/>
<dbReference type="InParanoid" id="Q7UTP1"/>
<keyword evidence="2" id="KW-1185">Reference proteome</keyword>
<evidence type="ECO:0000313" key="1">
    <source>
        <dbReference type="EMBL" id="CAD73395.1"/>
    </source>
</evidence>
<dbReference type="EnsemblBacteria" id="CAD73395">
    <property type="protein sequence ID" value="CAD73395"/>
    <property type="gene ID" value="RB3765"/>
</dbReference>
<dbReference type="Proteomes" id="UP000001025">
    <property type="component" value="Chromosome"/>
</dbReference>
<evidence type="ECO:0000313" key="2">
    <source>
        <dbReference type="Proteomes" id="UP000001025"/>
    </source>
</evidence>
<reference evidence="1 2" key="1">
    <citation type="journal article" date="2003" name="Proc. Natl. Acad. Sci. U.S.A.">
        <title>Complete genome sequence of the marine planctomycete Pirellula sp. strain 1.</title>
        <authorList>
            <person name="Gloeckner F.O."/>
            <person name="Kube M."/>
            <person name="Bauer M."/>
            <person name="Teeling H."/>
            <person name="Lombardot T."/>
            <person name="Ludwig W."/>
            <person name="Gade D."/>
            <person name="Beck A."/>
            <person name="Borzym K."/>
            <person name="Heitmann K."/>
            <person name="Rabus R."/>
            <person name="Schlesner H."/>
            <person name="Amann R."/>
            <person name="Reinhardt R."/>
        </authorList>
    </citation>
    <scope>NUCLEOTIDE SEQUENCE [LARGE SCALE GENOMIC DNA]</scope>
    <source>
        <strain evidence="2">DSM 10527 / NCIMB 13988 / SH1</strain>
    </source>
</reference>
<dbReference type="AlphaFoldDB" id="Q7UTP1"/>
<accession>Q7UTP1</accession>
<dbReference type="HOGENOM" id="CLU_2344720_0_0_0"/>
<dbReference type="EMBL" id="BX294139">
    <property type="protein sequence ID" value="CAD73395.1"/>
    <property type="molecule type" value="Genomic_DNA"/>
</dbReference>
<protein>
    <submittedName>
        <fullName evidence="1">Uncharacterized protein</fullName>
    </submittedName>
</protein>
<sequence>MMVRERMGDWKITTHGESKTSLTYDRIAERYGTVENDWMHSFACPQRRTLHHNRNEFDRGQPTFLRLALYTHWLWKPETRLQKEWMCRLESNFSRPV</sequence>
<dbReference type="KEGG" id="rba:RB3765"/>
<organism evidence="1 2">
    <name type="scientific">Rhodopirellula baltica (strain DSM 10527 / NCIMB 13988 / SH1)</name>
    <dbReference type="NCBI Taxonomy" id="243090"/>
    <lineage>
        <taxon>Bacteria</taxon>
        <taxon>Pseudomonadati</taxon>
        <taxon>Planctomycetota</taxon>
        <taxon>Planctomycetia</taxon>
        <taxon>Pirellulales</taxon>
        <taxon>Pirellulaceae</taxon>
        <taxon>Rhodopirellula</taxon>
    </lineage>
</organism>
<name>Q7UTP1_RHOBA</name>
<proteinExistence type="predicted"/>